<dbReference type="Gene3D" id="3.30.60.90">
    <property type="match status" value="1"/>
</dbReference>
<dbReference type="Proteomes" id="UP000218231">
    <property type="component" value="Unassembled WGS sequence"/>
</dbReference>
<accession>A0A2A2KHD9</accession>
<comment type="caution">
    <text evidence="7">The sequence shown here is derived from an EMBL/GenBank/DDBJ whole genome shotgun (WGS) entry which is preliminary data.</text>
</comment>
<proteinExistence type="predicted"/>
<dbReference type="SUPFAM" id="SSF57850">
    <property type="entry name" value="RING/U-box"/>
    <property type="match status" value="1"/>
</dbReference>
<keyword evidence="2 4" id="KW-0863">Zinc-finger</keyword>
<evidence type="ECO:0008006" key="9">
    <source>
        <dbReference type="Google" id="ProtNLM"/>
    </source>
</evidence>
<dbReference type="InterPro" id="IPR043145">
    <property type="entry name" value="Znf_ZZ_sf"/>
</dbReference>
<protein>
    <recommendedName>
        <fullName evidence="9">ZZ-type domain-containing protein</fullName>
    </recommendedName>
</protein>
<dbReference type="AlphaFoldDB" id="A0A2A2KHD9"/>
<dbReference type="PROSITE" id="PS50135">
    <property type="entry name" value="ZF_ZZ_2"/>
    <property type="match status" value="1"/>
</dbReference>
<gene>
    <name evidence="7" type="ORF">WR25_18921</name>
</gene>
<evidence type="ECO:0000313" key="8">
    <source>
        <dbReference type="Proteomes" id="UP000218231"/>
    </source>
</evidence>
<dbReference type="InterPro" id="IPR053793">
    <property type="entry name" value="PB1-like"/>
</dbReference>
<evidence type="ECO:0000256" key="3">
    <source>
        <dbReference type="ARBA" id="ARBA00022833"/>
    </source>
</evidence>
<dbReference type="OrthoDB" id="2122982at2759"/>
<dbReference type="Pfam" id="PF00569">
    <property type="entry name" value="ZZ"/>
    <property type="match status" value="1"/>
</dbReference>
<dbReference type="STRING" id="2018661.A0A2A2KHD9"/>
<dbReference type="EMBL" id="LIAE01008627">
    <property type="protein sequence ID" value="PAV73351.1"/>
    <property type="molecule type" value="Genomic_DNA"/>
</dbReference>
<evidence type="ECO:0000256" key="4">
    <source>
        <dbReference type="PROSITE-ProRule" id="PRU00228"/>
    </source>
</evidence>
<dbReference type="GO" id="GO:0005080">
    <property type="term" value="F:protein kinase C binding"/>
    <property type="evidence" value="ECO:0007669"/>
    <property type="project" value="TreeGrafter"/>
</dbReference>
<dbReference type="CDD" id="cd02340">
    <property type="entry name" value="ZZ_NBR1_like"/>
    <property type="match status" value="1"/>
</dbReference>
<dbReference type="Gene3D" id="3.10.20.90">
    <property type="entry name" value="Phosphatidylinositol 3-kinase Catalytic Subunit, Chain A, domain 1"/>
    <property type="match status" value="1"/>
</dbReference>
<organism evidence="7 8">
    <name type="scientific">Diploscapter pachys</name>
    <dbReference type="NCBI Taxonomy" id="2018661"/>
    <lineage>
        <taxon>Eukaryota</taxon>
        <taxon>Metazoa</taxon>
        <taxon>Ecdysozoa</taxon>
        <taxon>Nematoda</taxon>
        <taxon>Chromadorea</taxon>
        <taxon>Rhabditida</taxon>
        <taxon>Rhabditina</taxon>
        <taxon>Rhabditomorpha</taxon>
        <taxon>Rhabditoidea</taxon>
        <taxon>Rhabditidae</taxon>
        <taxon>Diploscapter</taxon>
    </lineage>
</organism>
<dbReference type="PANTHER" id="PTHR15090">
    <property type="entry name" value="SEQUESTOSOME 1-RELATED"/>
    <property type="match status" value="1"/>
</dbReference>
<dbReference type="InterPro" id="IPR000270">
    <property type="entry name" value="PB1_dom"/>
</dbReference>
<reference evidence="7 8" key="1">
    <citation type="journal article" date="2017" name="Curr. Biol.">
        <title>Genome architecture and evolution of a unichromosomal asexual nematode.</title>
        <authorList>
            <person name="Fradin H."/>
            <person name="Zegar C."/>
            <person name="Gutwein M."/>
            <person name="Lucas J."/>
            <person name="Kovtun M."/>
            <person name="Corcoran D."/>
            <person name="Baugh L.R."/>
            <person name="Kiontke K."/>
            <person name="Gunsalus K."/>
            <person name="Fitch D.H."/>
            <person name="Piano F."/>
        </authorList>
    </citation>
    <scope>NUCLEOTIDE SEQUENCE [LARGE SCALE GENOMIC DNA]</scope>
    <source>
        <strain evidence="7">PF1309</strain>
    </source>
</reference>
<dbReference type="PANTHER" id="PTHR15090:SF0">
    <property type="entry name" value="SEQUESTOSOME-1"/>
    <property type="match status" value="1"/>
</dbReference>
<evidence type="ECO:0000259" key="5">
    <source>
        <dbReference type="PROSITE" id="PS50135"/>
    </source>
</evidence>
<dbReference type="GO" id="GO:0000423">
    <property type="term" value="P:mitophagy"/>
    <property type="evidence" value="ECO:0007669"/>
    <property type="project" value="TreeGrafter"/>
</dbReference>
<dbReference type="SMART" id="SM00666">
    <property type="entry name" value="PB1"/>
    <property type="match status" value="1"/>
</dbReference>
<dbReference type="SMART" id="SM00291">
    <property type="entry name" value="ZnF_ZZ"/>
    <property type="match status" value="1"/>
</dbReference>
<dbReference type="CDD" id="cd05992">
    <property type="entry name" value="PB1"/>
    <property type="match status" value="1"/>
</dbReference>
<dbReference type="PROSITE" id="PS51745">
    <property type="entry name" value="PB1"/>
    <property type="match status" value="1"/>
</dbReference>
<dbReference type="GO" id="GO:0070530">
    <property type="term" value="F:K63-linked polyubiquitin modification-dependent protein binding"/>
    <property type="evidence" value="ECO:0007669"/>
    <property type="project" value="TreeGrafter"/>
</dbReference>
<feature type="domain" description="PB1" evidence="6">
    <location>
        <begin position="3"/>
        <end position="90"/>
    </location>
</feature>
<dbReference type="SUPFAM" id="SSF54277">
    <property type="entry name" value="CAD &amp; PB1 domains"/>
    <property type="match status" value="1"/>
</dbReference>
<dbReference type="GO" id="GO:0035973">
    <property type="term" value="P:aggrephagy"/>
    <property type="evidence" value="ECO:0007669"/>
    <property type="project" value="TreeGrafter"/>
</dbReference>
<evidence type="ECO:0000259" key="6">
    <source>
        <dbReference type="PROSITE" id="PS51745"/>
    </source>
</evidence>
<dbReference type="GO" id="GO:0016235">
    <property type="term" value="C:aggresome"/>
    <property type="evidence" value="ECO:0007669"/>
    <property type="project" value="TreeGrafter"/>
</dbReference>
<keyword evidence="8" id="KW-1185">Reference proteome</keyword>
<dbReference type="GO" id="GO:0007032">
    <property type="term" value="P:endosome organization"/>
    <property type="evidence" value="ECO:0007669"/>
    <property type="project" value="TreeGrafter"/>
</dbReference>
<dbReference type="GO" id="GO:0008270">
    <property type="term" value="F:zinc ion binding"/>
    <property type="evidence" value="ECO:0007669"/>
    <property type="project" value="UniProtKB-KW"/>
</dbReference>
<evidence type="ECO:0000256" key="2">
    <source>
        <dbReference type="ARBA" id="ARBA00022771"/>
    </source>
</evidence>
<dbReference type="PROSITE" id="PS01357">
    <property type="entry name" value="ZF_ZZ_1"/>
    <property type="match status" value="1"/>
</dbReference>
<keyword evidence="1" id="KW-0479">Metal-binding</keyword>
<sequence>MYALRVKVSRNSGQFRRYKVDLPQQEGKFQVLYEKTCEILGKNNILLDYEDDEGDMVRLTSDVELDEALRVINSYGDGSNPLLRLGIKDKVTDSNALLNKCKSEPDTVKKDATSMQSSVSPTHEGIRCYWCSTMPIAGARFKCLVCENYDLCEKCCCAGHHDQHAMMRIADPEKTKIR</sequence>
<evidence type="ECO:0000256" key="1">
    <source>
        <dbReference type="ARBA" id="ARBA00022723"/>
    </source>
</evidence>
<dbReference type="Pfam" id="PF00564">
    <property type="entry name" value="PB1"/>
    <property type="match status" value="1"/>
</dbReference>
<dbReference type="GO" id="GO:0044753">
    <property type="term" value="C:amphisome"/>
    <property type="evidence" value="ECO:0007669"/>
    <property type="project" value="TreeGrafter"/>
</dbReference>
<dbReference type="InterPro" id="IPR000433">
    <property type="entry name" value="Znf_ZZ"/>
</dbReference>
<name>A0A2A2KHD9_9BILA</name>
<keyword evidence="3" id="KW-0862">Zinc</keyword>
<feature type="domain" description="ZZ-type" evidence="5">
    <location>
        <begin position="123"/>
        <end position="174"/>
    </location>
</feature>
<dbReference type="InterPro" id="IPR052260">
    <property type="entry name" value="Autophagy_Rcpt_SigReg"/>
</dbReference>
<evidence type="ECO:0000313" key="7">
    <source>
        <dbReference type="EMBL" id="PAV73351.1"/>
    </source>
</evidence>